<dbReference type="Proteomes" id="UP001152484">
    <property type="component" value="Unassembled WGS sequence"/>
</dbReference>
<name>A0A9P1EDJ8_CUSEU</name>
<protein>
    <recommendedName>
        <fullName evidence="3">DUF4283 domain-containing protein</fullName>
    </recommendedName>
</protein>
<dbReference type="AlphaFoldDB" id="A0A9P1EDJ8"/>
<dbReference type="EMBL" id="CAMAPE010000038">
    <property type="protein sequence ID" value="CAH9099409.1"/>
    <property type="molecule type" value="Genomic_DNA"/>
</dbReference>
<comment type="caution">
    <text evidence="1">The sequence shown here is derived from an EMBL/GenBank/DDBJ whole genome shotgun (WGS) entry which is preliminary data.</text>
</comment>
<sequence>MVYSYEGLFEYNGILIWVQVHNVLYGYMTLEVAKRIGNLVGSFIKLDEGQFDGKVGSMYAYKSLIGCGKIFKDWNYIQKGKWNGYWWILNMQNCLVYALCVESLINLCPLAYEKGDLTLENVFGSWPTAGGRKPRLTASNKWLVEEGSLSTGMGYKHAEHRQDMAD</sequence>
<evidence type="ECO:0008006" key="3">
    <source>
        <dbReference type="Google" id="ProtNLM"/>
    </source>
</evidence>
<keyword evidence="2" id="KW-1185">Reference proteome</keyword>
<organism evidence="1 2">
    <name type="scientific">Cuscuta europaea</name>
    <name type="common">European dodder</name>
    <dbReference type="NCBI Taxonomy" id="41803"/>
    <lineage>
        <taxon>Eukaryota</taxon>
        <taxon>Viridiplantae</taxon>
        <taxon>Streptophyta</taxon>
        <taxon>Embryophyta</taxon>
        <taxon>Tracheophyta</taxon>
        <taxon>Spermatophyta</taxon>
        <taxon>Magnoliopsida</taxon>
        <taxon>eudicotyledons</taxon>
        <taxon>Gunneridae</taxon>
        <taxon>Pentapetalae</taxon>
        <taxon>asterids</taxon>
        <taxon>lamiids</taxon>
        <taxon>Solanales</taxon>
        <taxon>Convolvulaceae</taxon>
        <taxon>Cuscuteae</taxon>
        <taxon>Cuscuta</taxon>
        <taxon>Cuscuta subgen. Cuscuta</taxon>
    </lineage>
</organism>
<gene>
    <name evidence="1" type="ORF">CEURO_LOCUS14466</name>
</gene>
<accession>A0A9P1EDJ8</accession>
<proteinExistence type="predicted"/>
<reference evidence="1" key="1">
    <citation type="submission" date="2022-07" db="EMBL/GenBank/DDBJ databases">
        <authorList>
            <person name="Macas J."/>
            <person name="Novak P."/>
            <person name="Neumann P."/>
        </authorList>
    </citation>
    <scope>NUCLEOTIDE SEQUENCE</scope>
</reference>
<evidence type="ECO:0000313" key="2">
    <source>
        <dbReference type="Proteomes" id="UP001152484"/>
    </source>
</evidence>
<evidence type="ECO:0000313" key="1">
    <source>
        <dbReference type="EMBL" id="CAH9099409.1"/>
    </source>
</evidence>